<dbReference type="Proteomes" id="UP000178892">
    <property type="component" value="Unassembled WGS sequence"/>
</dbReference>
<dbReference type="EMBL" id="MFEL01000002">
    <property type="protein sequence ID" value="OGE81891.1"/>
    <property type="molecule type" value="Genomic_DNA"/>
</dbReference>
<reference evidence="1 2" key="1">
    <citation type="journal article" date="2016" name="Nat. Commun.">
        <title>Thousands of microbial genomes shed light on interconnected biogeochemical processes in an aquifer system.</title>
        <authorList>
            <person name="Anantharaman K."/>
            <person name="Brown C.T."/>
            <person name="Hug L.A."/>
            <person name="Sharon I."/>
            <person name="Castelle C.J."/>
            <person name="Probst A.J."/>
            <person name="Thomas B.C."/>
            <person name="Singh A."/>
            <person name="Wilkins M.J."/>
            <person name="Karaoz U."/>
            <person name="Brodie E.L."/>
            <person name="Williams K.H."/>
            <person name="Hubbard S.S."/>
            <person name="Banfield J.F."/>
        </authorList>
    </citation>
    <scope>NUCLEOTIDE SEQUENCE [LARGE SCALE GENOMIC DNA]</scope>
</reference>
<accession>A0A1F5NW65</accession>
<evidence type="ECO:0000313" key="1">
    <source>
        <dbReference type="EMBL" id="OGE81891.1"/>
    </source>
</evidence>
<protein>
    <submittedName>
        <fullName evidence="1">Uncharacterized protein</fullName>
    </submittedName>
</protein>
<gene>
    <name evidence="1" type="ORF">A2720_03605</name>
</gene>
<evidence type="ECO:0000313" key="2">
    <source>
        <dbReference type="Proteomes" id="UP000178892"/>
    </source>
</evidence>
<dbReference type="STRING" id="1817825.A2720_03605"/>
<proteinExistence type="predicted"/>
<sequence length="143" mass="16088">MMSWNEPGKGGSMAKKHKSEVGFEILPDGSSRGKTHFWKFVDKQTRTEGLNLAFVEEQICKLLEEIVKRDGIVAFYAEEPVAWFQNLAENIKGEDIQKLAEILCCDPKVLEPILVASRKQINKQLKKAGIDPAREALLAWAGF</sequence>
<dbReference type="AlphaFoldDB" id="A0A1F5NW65"/>
<comment type="caution">
    <text evidence="1">The sequence shown here is derived from an EMBL/GenBank/DDBJ whole genome shotgun (WGS) entry which is preliminary data.</text>
</comment>
<organism evidence="1 2">
    <name type="scientific">Candidatus Doudnabacteria bacterium RIFCSPHIGHO2_01_FULL_46_24</name>
    <dbReference type="NCBI Taxonomy" id="1817825"/>
    <lineage>
        <taxon>Bacteria</taxon>
        <taxon>Candidatus Doudnaibacteriota</taxon>
    </lineage>
</organism>
<name>A0A1F5NW65_9BACT</name>